<organism evidence="2 3">
    <name type="scientific">Testicularia cyperi</name>
    <dbReference type="NCBI Taxonomy" id="1882483"/>
    <lineage>
        <taxon>Eukaryota</taxon>
        <taxon>Fungi</taxon>
        <taxon>Dikarya</taxon>
        <taxon>Basidiomycota</taxon>
        <taxon>Ustilaginomycotina</taxon>
        <taxon>Ustilaginomycetes</taxon>
        <taxon>Ustilaginales</taxon>
        <taxon>Anthracoideaceae</taxon>
        <taxon>Testicularia</taxon>
    </lineage>
</organism>
<feature type="region of interest" description="Disordered" evidence="1">
    <location>
        <begin position="1"/>
        <end position="62"/>
    </location>
</feature>
<reference evidence="2 3" key="1">
    <citation type="journal article" date="2018" name="Mol. Biol. Evol.">
        <title>Broad Genomic Sampling Reveals a Smut Pathogenic Ancestry of the Fungal Clade Ustilaginomycotina.</title>
        <authorList>
            <person name="Kijpornyongpan T."/>
            <person name="Mondo S.J."/>
            <person name="Barry K."/>
            <person name="Sandor L."/>
            <person name="Lee J."/>
            <person name="Lipzen A."/>
            <person name="Pangilinan J."/>
            <person name="LaButti K."/>
            <person name="Hainaut M."/>
            <person name="Henrissat B."/>
            <person name="Grigoriev I.V."/>
            <person name="Spatafora J.W."/>
            <person name="Aime M.C."/>
        </authorList>
    </citation>
    <scope>NUCLEOTIDE SEQUENCE [LARGE SCALE GENOMIC DNA]</scope>
    <source>
        <strain evidence="2 3">MCA 3645</strain>
    </source>
</reference>
<accession>A0A317XHA2</accession>
<dbReference type="AlphaFoldDB" id="A0A317XHA2"/>
<evidence type="ECO:0000313" key="2">
    <source>
        <dbReference type="EMBL" id="PWY97535.1"/>
    </source>
</evidence>
<keyword evidence="3" id="KW-1185">Reference proteome</keyword>
<gene>
    <name evidence="2" type="ORF">BCV70DRAFT_202709</name>
</gene>
<evidence type="ECO:0000313" key="3">
    <source>
        <dbReference type="Proteomes" id="UP000246740"/>
    </source>
</evidence>
<name>A0A317XHA2_9BASI</name>
<feature type="compositionally biased region" description="Low complexity" evidence="1">
    <location>
        <begin position="14"/>
        <end position="23"/>
    </location>
</feature>
<protein>
    <submittedName>
        <fullName evidence="2">Uncharacterized protein</fullName>
    </submittedName>
</protein>
<dbReference type="EMBL" id="KZ819205">
    <property type="protein sequence ID" value="PWY97535.1"/>
    <property type="molecule type" value="Genomic_DNA"/>
</dbReference>
<dbReference type="Proteomes" id="UP000246740">
    <property type="component" value="Unassembled WGS sequence"/>
</dbReference>
<dbReference type="OrthoDB" id="2554764at2759"/>
<dbReference type="InParanoid" id="A0A317XHA2"/>
<evidence type="ECO:0000256" key="1">
    <source>
        <dbReference type="SAM" id="MobiDB-lite"/>
    </source>
</evidence>
<proteinExistence type="predicted"/>
<sequence length="62" mass="6654">MSSADTSAAKKMAGQLQQDQGELQDSHDLRKAGHASFQEGKGMENAEKPTGSHGIDRLLDSR</sequence>